<dbReference type="EMBL" id="KK198763">
    <property type="protein sequence ID" value="KCW48563.1"/>
    <property type="molecule type" value="Genomic_DNA"/>
</dbReference>
<keyword evidence="3 6" id="KW-0256">Endoplasmic reticulum</keyword>
<dbReference type="Gramene" id="KCW48563">
    <property type="protein sequence ID" value="KCW48563"/>
    <property type="gene ID" value="EUGRSUZ_K02235"/>
</dbReference>
<keyword evidence="4 6" id="KW-1133">Transmembrane helix</keyword>
<dbReference type="Pfam" id="PF02453">
    <property type="entry name" value="Reticulon"/>
    <property type="match status" value="1"/>
</dbReference>
<evidence type="ECO:0000259" key="7">
    <source>
        <dbReference type="PROSITE" id="PS50845"/>
    </source>
</evidence>
<dbReference type="GO" id="GO:0005789">
    <property type="term" value="C:endoplasmic reticulum membrane"/>
    <property type="evidence" value="ECO:0007669"/>
    <property type="project" value="UniProtKB-SubCell"/>
</dbReference>
<evidence type="ECO:0000256" key="2">
    <source>
        <dbReference type="ARBA" id="ARBA00022692"/>
    </source>
</evidence>
<dbReference type="OMA" id="FLYERYE"/>
<sequence length="216" mass="25154">MPVYESDSDADTPPGKLFDRTRSIHEVFGGGPVADILLWRNRNVSAALLAGTTLIWFLFEVVEYNFVTLLCHISITAMLVTFIWHKAAEIFNWEAPQIPQFRFTFDYVASTFHGRFNQLMSNLIDIASGRDFRQFILAITVLYVLSVIGSCFSFLNLLYLGLFCMETLPFLYDRFEEEVDMLVGRMAREIRRLYRRFDTHFLNKIPRGPVKEKKTR</sequence>
<feature type="transmembrane region" description="Helical" evidence="6">
    <location>
        <begin position="43"/>
        <end position="59"/>
    </location>
</feature>
<evidence type="ECO:0000256" key="1">
    <source>
        <dbReference type="ARBA" id="ARBA00004477"/>
    </source>
</evidence>
<gene>
    <name evidence="8" type="ORF">EUGRSUZ_K02235</name>
</gene>
<organism evidence="8">
    <name type="scientific">Eucalyptus grandis</name>
    <name type="common">Flooded gum</name>
    <dbReference type="NCBI Taxonomy" id="71139"/>
    <lineage>
        <taxon>Eukaryota</taxon>
        <taxon>Viridiplantae</taxon>
        <taxon>Streptophyta</taxon>
        <taxon>Embryophyta</taxon>
        <taxon>Tracheophyta</taxon>
        <taxon>Spermatophyta</taxon>
        <taxon>Magnoliopsida</taxon>
        <taxon>eudicotyledons</taxon>
        <taxon>Gunneridae</taxon>
        <taxon>Pentapetalae</taxon>
        <taxon>rosids</taxon>
        <taxon>malvids</taxon>
        <taxon>Myrtales</taxon>
        <taxon>Myrtaceae</taxon>
        <taxon>Myrtoideae</taxon>
        <taxon>Eucalypteae</taxon>
        <taxon>Eucalyptus</taxon>
    </lineage>
</organism>
<dbReference type="OrthoDB" id="567788at2759"/>
<proteinExistence type="predicted"/>
<reference evidence="8" key="1">
    <citation type="submission" date="2013-07" db="EMBL/GenBank/DDBJ databases">
        <title>The genome of Eucalyptus grandis.</title>
        <authorList>
            <person name="Schmutz J."/>
            <person name="Hayes R."/>
            <person name="Myburg A."/>
            <person name="Tuskan G."/>
            <person name="Grattapaglia D."/>
            <person name="Rokhsar D.S."/>
        </authorList>
    </citation>
    <scope>NUCLEOTIDE SEQUENCE</scope>
    <source>
        <tissue evidence="8">Leaf extractions</tissue>
    </source>
</reference>
<dbReference type="FunCoup" id="A0A059A427">
    <property type="interactions" value="138"/>
</dbReference>
<comment type="subcellular location">
    <subcellularLocation>
        <location evidence="1 6">Endoplasmic reticulum membrane</location>
        <topology evidence="1 6">Multi-pass membrane protein</topology>
    </subcellularLocation>
</comment>
<evidence type="ECO:0000313" key="8">
    <source>
        <dbReference type="EMBL" id="KCW48563.1"/>
    </source>
</evidence>
<evidence type="ECO:0000256" key="6">
    <source>
        <dbReference type="RuleBase" id="RU363132"/>
    </source>
</evidence>
<evidence type="ECO:0000256" key="4">
    <source>
        <dbReference type="ARBA" id="ARBA00022989"/>
    </source>
</evidence>
<protein>
    <recommendedName>
        <fullName evidence="6">Reticulon-like protein</fullName>
    </recommendedName>
</protein>
<dbReference type="eggNOG" id="KOG1792">
    <property type="taxonomic scope" value="Eukaryota"/>
</dbReference>
<dbReference type="AlphaFoldDB" id="A0A059A427"/>
<evidence type="ECO:0000256" key="5">
    <source>
        <dbReference type="ARBA" id="ARBA00023136"/>
    </source>
</evidence>
<feature type="transmembrane region" description="Helical" evidence="6">
    <location>
        <begin position="65"/>
        <end position="84"/>
    </location>
</feature>
<keyword evidence="5 6" id="KW-0472">Membrane</keyword>
<accession>A0A059A427</accession>
<dbReference type="InParanoid" id="A0A059A427"/>
<dbReference type="PANTHER" id="PTHR10994:SF85">
    <property type="entry name" value="RETICULON-LIKE PROTEIN B9"/>
    <property type="match status" value="1"/>
</dbReference>
<dbReference type="InterPro" id="IPR003388">
    <property type="entry name" value="Reticulon"/>
</dbReference>
<keyword evidence="2 6" id="KW-0812">Transmembrane</keyword>
<name>A0A059A427_EUCGR</name>
<dbReference type="GO" id="GO:0009617">
    <property type="term" value="P:response to bacterium"/>
    <property type="evidence" value="ECO:0007669"/>
    <property type="project" value="InterPro"/>
</dbReference>
<dbReference type="KEGG" id="egr:104425802"/>
<feature type="domain" description="Reticulon" evidence="7">
    <location>
        <begin position="33"/>
        <end position="216"/>
    </location>
</feature>
<dbReference type="PANTHER" id="PTHR10994">
    <property type="entry name" value="RETICULON"/>
    <property type="match status" value="1"/>
</dbReference>
<dbReference type="InterPro" id="IPR045064">
    <property type="entry name" value="Reticulon-like"/>
</dbReference>
<dbReference type="PROSITE" id="PS50845">
    <property type="entry name" value="RETICULON"/>
    <property type="match status" value="1"/>
</dbReference>
<feature type="transmembrane region" description="Helical" evidence="6">
    <location>
        <begin position="135"/>
        <end position="162"/>
    </location>
</feature>
<evidence type="ECO:0000256" key="3">
    <source>
        <dbReference type="ARBA" id="ARBA00022824"/>
    </source>
</evidence>